<feature type="region of interest" description="Disordered" evidence="1">
    <location>
        <begin position="309"/>
        <end position="409"/>
    </location>
</feature>
<feature type="region of interest" description="Disordered" evidence="1">
    <location>
        <begin position="1840"/>
        <end position="1865"/>
    </location>
</feature>
<feature type="compositionally biased region" description="Low complexity" evidence="1">
    <location>
        <begin position="821"/>
        <end position="832"/>
    </location>
</feature>
<feature type="domain" description="Vacuolar protein sorting-associated protein 8 central" evidence="2">
    <location>
        <begin position="1149"/>
        <end position="1370"/>
    </location>
</feature>
<evidence type="ECO:0000256" key="1">
    <source>
        <dbReference type="SAM" id="MobiDB-lite"/>
    </source>
</evidence>
<feature type="region of interest" description="Disordered" evidence="1">
    <location>
        <begin position="821"/>
        <end position="875"/>
    </location>
</feature>
<feature type="region of interest" description="Disordered" evidence="1">
    <location>
        <begin position="1"/>
        <end position="57"/>
    </location>
</feature>
<feature type="region of interest" description="Disordered" evidence="1">
    <location>
        <begin position="86"/>
        <end position="111"/>
    </location>
</feature>
<feature type="compositionally biased region" description="Low complexity" evidence="1">
    <location>
        <begin position="199"/>
        <end position="216"/>
    </location>
</feature>
<dbReference type="GO" id="GO:0030897">
    <property type="term" value="C:HOPS complex"/>
    <property type="evidence" value="ECO:0007669"/>
    <property type="project" value="TreeGrafter"/>
</dbReference>
<proteinExistence type="predicted"/>
<evidence type="ECO:0000259" key="2">
    <source>
        <dbReference type="Pfam" id="PF12816"/>
    </source>
</evidence>
<feature type="compositionally biased region" description="Low complexity" evidence="1">
    <location>
        <begin position="320"/>
        <end position="332"/>
    </location>
</feature>
<accession>A0A9D4YUQ8</accession>
<feature type="compositionally biased region" description="Low complexity" evidence="1">
    <location>
        <begin position="155"/>
        <end position="170"/>
    </location>
</feature>
<dbReference type="EMBL" id="SIDB01000010">
    <property type="protein sequence ID" value="KAI3427279.1"/>
    <property type="molecule type" value="Genomic_DNA"/>
</dbReference>
<feature type="region of interest" description="Disordered" evidence="1">
    <location>
        <begin position="155"/>
        <end position="216"/>
    </location>
</feature>
<dbReference type="GO" id="GO:0005770">
    <property type="term" value="C:late endosome"/>
    <property type="evidence" value="ECO:0007669"/>
    <property type="project" value="TreeGrafter"/>
</dbReference>
<dbReference type="InterPro" id="IPR025941">
    <property type="entry name" value="Vps8_central_dom"/>
</dbReference>
<dbReference type="GO" id="GO:0006623">
    <property type="term" value="P:protein targeting to vacuole"/>
    <property type="evidence" value="ECO:0007669"/>
    <property type="project" value="InterPro"/>
</dbReference>
<dbReference type="GO" id="GO:0034058">
    <property type="term" value="P:endosomal vesicle fusion"/>
    <property type="evidence" value="ECO:0007669"/>
    <property type="project" value="TreeGrafter"/>
</dbReference>
<feature type="compositionally biased region" description="Low complexity" evidence="1">
    <location>
        <begin position="371"/>
        <end position="383"/>
    </location>
</feature>
<feature type="compositionally biased region" description="Low complexity" evidence="1">
    <location>
        <begin position="1856"/>
        <end position="1865"/>
    </location>
</feature>
<feature type="compositionally biased region" description="Gly residues" evidence="1">
    <location>
        <begin position="863"/>
        <end position="875"/>
    </location>
</feature>
<organism evidence="3 4">
    <name type="scientific">Chlorella vulgaris</name>
    <name type="common">Green alga</name>
    <dbReference type="NCBI Taxonomy" id="3077"/>
    <lineage>
        <taxon>Eukaryota</taxon>
        <taxon>Viridiplantae</taxon>
        <taxon>Chlorophyta</taxon>
        <taxon>core chlorophytes</taxon>
        <taxon>Trebouxiophyceae</taxon>
        <taxon>Chlorellales</taxon>
        <taxon>Chlorellaceae</taxon>
        <taxon>Chlorella clade</taxon>
        <taxon>Chlorella</taxon>
    </lineage>
</organism>
<feature type="region of interest" description="Disordered" evidence="1">
    <location>
        <begin position="916"/>
        <end position="937"/>
    </location>
</feature>
<dbReference type="Pfam" id="PF12816">
    <property type="entry name" value="TPR_Vps8"/>
    <property type="match status" value="1"/>
</dbReference>
<comment type="caution">
    <text evidence="3">The sequence shown here is derived from an EMBL/GenBank/DDBJ whole genome shotgun (WGS) entry which is preliminary data.</text>
</comment>
<gene>
    <name evidence="3" type="ORF">D9Q98_007211</name>
</gene>
<dbReference type="PANTHER" id="PTHR12616:SF8">
    <property type="entry name" value="VACUOLAR PROTEIN SORTING-ASSOCIATED PROTEIN 8 HOMOLOG"/>
    <property type="match status" value="1"/>
</dbReference>
<keyword evidence="4" id="KW-1185">Reference proteome</keyword>
<name>A0A9D4YUQ8_CHLVU</name>
<feature type="region of interest" description="Disordered" evidence="1">
    <location>
        <begin position="233"/>
        <end position="289"/>
    </location>
</feature>
<feature type="compositionally biased region" description="Basic and acidic residues" evidence="1">
    <location>
        <begin position="353"/>
        <end position="369"/>
    </location>
</feature>
<protein>
    <recommendedName>
        <fullName evidence="2">Vacuolar protein sorting-associated protein 8 central domain-containing protein</fullName>
    </recommendedName>
</protein>
<feature type="compositionally biased region" description="Low complexity" evidence="1">
    <location>
        <begin position="86"/>
        <end position="96"/>
    </location>
</feature>
<feature type="compositionally biased region" description="Low complexity" evidence="1">
    <location>
        <begin position="28"/>
        <end position="55"/>
    </location>
</feature>
<evidence type="ECO:0000313" key="4">
    <source>
        <dbReference type="Proteomes" id="UP001055712"/>
    </source>
</evidence>
<dbReference type="Proteomes" id="UP001055712">
    <property type="component" value="Unassembled WGS sequence"/>
</dbReference>
<dbReference type="OrthoDB" id="289913at2759"/>
<reference evidence="3" key="2">
    <citation type="submission" date="2020-11" db="EMBL/GenBank/DDBJ databases">
        <authorList>
            <person name="Cecchin M."/>
            <person name="Marcolungo L."/>
            <person name="Rossato M."/>
            <person name="Girolomoni L."/>
            <person name="Cosentino E."/>
            <person name="Cuine S."/>
            <person name="Li-Beisson Y."/>
            <person name="Delledonne M."/>
            <person name="Ballottari M."/>
        </authorList>
    </citation>
    <scope>NUCLEOTIDE SEQUENCE</scope>
    <source>
        <strain evidence="3">211/11P</strain>
        <tissue evidence="3">Whole cell</tissue>
    </source>
</reference>
<dbReference type="InterPro" id="IPR045111">
    <property type="entry name" value="Vps41/Vps8"/>
</dbReference>
<feature type="compositionally biased region" description="Low complexity" evidence="1">
    <location>
        <begin position="840"/>
        <end position="858"/>
    </location>
</feature>
<evidence type="ECO:0000313" key="3">
    <source>
        <dbReference type="EMBL" id="KAI3427279.1"/>
    </source>
</evidence>
<sequence>MASAVDRLLDELLSSDDDEDKEQQPPRLSSSAAALEVLAPPAASPDATSDGASAGLPVAVAEQQTEIAAAKTAFEADHEIAAASQTSQYAAQLAQQPVEAVPGQDSPLLLLSTNADNDLDAATTSATSAEAAAAAAAAAAPPDFDDLFGDLILSDASPAAPAPSAGTAAAQDTVGSGLIGDDGTTVVDVEREQLPLGHEAAAGSAQKGADADAAAMKQAAAFAEPALLAGTIPAPALQHSDNEAGSGDELSAGSLSDLDSPVVLERAEKGKEQEELEEQEVAAVPAAAGVAGQADDFVRVLSDDEQQAMLLEPLESTGLSEVSTETEASSEASAEDDLQGVQASKRPQQLPDEPERQHERHQQWSDEWRTGAGAAVAPAGDTASSSPLDEATGPDRDQPRAQQLQPQHQQEGLLLQAAERLEGRLAAGGGGVSSGAGAGGEVEAAYRDDLLLAGVISQLEPEVATFSQTADTAAGRGPAADGTVLGRLVAARAFLSPNFEQLFRGPQPAGPPCALIKYLGIAAVGTSSGATFVLLPSMAAVPGGKQPQQPPRLLEVAEKQQAQRDAVTALCMGQHSGSVLLLVGHASGAVRIWELKTQLGGGVHFALTKSLAGMHATAVTAAALLDGAGATTWAVTSDAHGRLMVHNINRHLSVAASAISSFTRGLTGGGGGGPSHLIPLQQAAGGTAFDPGVVCTVVPLRGRGGTSGRPAGGTGAPQQQFSAEAASPLFAPDAGHFLLLVCTRAVLACLLTPDGRLQMLHVFLPPHNTPADCSPYAAWRLASASPAEGQQAAVSVTLAVAWRHSVSVYSAVLLRRLAAAAPGSSPQQQQPPQSLPPPTLLRSWTAPSRGSSSSNSSGIEHVAGGGSSGSLGSAGGSDGSGVCGCHFMDSGPLAVLSSQGETATAVHLYRSDWYDGGGSGSSGRPGSAARSQQPSGGDAEEALVLRDWVVGSQVLMAVSSGSSFHQSISGFGDQLLLLNSQGVRVVQLLSWQQRLSALAGQQRQPVAALLAAVRIHQAAAAASHGRQQHPTAAWPAQGLSAALTEVQRQLLIILGVYVDQGLAQLQLQQQQGEQGTASAAAAAPTPAQLADTAIGCCLLARRPDALWSDVYPRFVAASRQLGQQQVAMPTGTAATSSPASPPLTPIAAFLQQLPPFILADQLPGVAPEVMQALVEHCVAAGLEERLEACVLKMDLLSLDLNQLIPLCISHRLFAALIHIFTRALQDHQTPAALLLVAAAAARDASPAAAAQAEAAPATSEAAEVQLQQHEDLRLGYKLLVFLRCCLLGHSYPPGTGQAPTEQQQRSKAQALAFLLYSSTMSVWECWRLWSDMAHSQGAADVKQLPEGLRDPHPTLRYLCQLDARSILGVLCQGLDGWDALETDLAEVSPEVASHIAPGGETRTVAQAVVDAVAALLESEAFAASPHSAAVPDAAAETAALQFLATHLASNRACVSGAMLLRVLRYLAAPAAAHSPSLPGGLSPAERESVFCDVVAAAGGSMSTGDQQQAIFLARHAGFHQAEARVRHAQGAHAAALACLAGDSRHPAAVFKYVRDVLTDPGLAPQQHAAFIDATLHVAPRLLVLDAGAATQLVLDCFPQQQQALLAQLAQHPDQQFSFLKGLVAIQQREVEAGSGAPLQASSRTAALSALLDDMDMANLYLRLLCQYEPQSVLSYLQSHDTYGVDECLQHCLQLGVQDGAAFLLERRGDVHSALRILIQNLDSANRQLVSAVCEGQLDLAAAAAAAVVAVADGDRLSMHGLKGIRRSGAAALMRQRRPTLTRINGTAAATAAAAALLESRVPPPSELQRARDALSSALGMCLRYSQDRVALDSSSAASFYQQQSLPPGPGGDEQEGMPAAPTTPAMTGTLEQQRWQLDLLQELFAGFMEEVIDSMAGQVPLRSIADVIMRQYGSDQWGDFKGTLLGLLTACGAELSILKCANRVVATDGAHILAGGYRKCNQPVHITSADSSSGVIETSRAAAAGSAGMAASLQDWVQRGTVFGSEMLARAARAGCTAIEAEVSAIN</sequence>
<dbReference type="PANTHER" id="PTHR12616">
    <property type="entry name" value="VACUOLAR PROTEIN SORTING VPS41"/>
    <property type="match status" value="1"/>
</dbReference>
<reference evidence="3" key="1">
    <citation type="journal article" date="2019" name="Plant J.">
        <title>Chlorella vulgaris genome assembly and annotation reveals the molecular basis for metabolic acclimation to high light conditions.</title>
        <authorList>
            <person name="Cecchin M."/>
            <person name="Marcolungo L."/>
            <person name="Rossato M."/>
            <person name="Girolomoni L."/>
            <person name="Cosentino E."/>
            <person name="Cuine S."/>
            <person name="Li-Beisson Y."/>
            <person name="Delledonne M."/>
            <person name="Ballottari M."/>
        </authorList>
    </citation>
    <scope>NUCLEOTIDE SEQUENCE</scope>
    <source>
        <strain evidence="3">211/11P</strain>
    </source>
</reference>